<proteinExistence type="inferred from homology"/>
<sequence length="272" mass="28919">MTNAGARTAQLPENRAGLSPAEARELFRDGLVVPTAGFSLGYAQANLIIVPKDQAFDVLLFAQRNPKSCPILGVLDAGEVSGELLAGGDIRTDVPQYFVYENGVKIAEPTDLSEYWRDDLVTFIVGCSFTFETALMEGGIKIAHIDQGVNVPMFKSNIRSASAGSMSGPMVVSMRPIPASQVADAVRITSRYPAVHGAPVHIGNPEELGIIDLSKPDFGDPVEIPAGHIPVFWACGVTPQAAVMESRPALAIGHAPGHMLITDARDSNYLVP</sequence>
<evidence type="ECO:0000256" key="3">
    <source>
        <dbReference type="HAMAP-Rule" id="MF_01830"/>
    </source>
</evidence>
<accession>A0ABS4XGH6</accession>
<protein>
    <recommendedName>
        <fullName evidence="3">Putative hydro-lyase JOF47_003071</fullName>
        <ecNumber evidence="3">4.2.1.-</ecNumber>
    </recommendedName>
</protein>
<dbReference type="EMBL" id="JAGIOF010000001">
    <property type="protein sequence ID" value="MBP2387560.1"/>
    <property type="molecule type" value="Genomic_DNA"/>
</dbReference>
<keyword evidence="2 3" id="KW-0456">Lyase</keyword>
<comment type="similarity">
    <text evidence="1 3">Belongs to the D-glutamate cyclase family.</text>
</comment>
<dbReference type="InterPro" id="IPR038021">
    <property type="entry name" value="Putative_hydro-lyase"/>
</dbReference>
<evidence type="ECO:0000313" key="4">
    <source>
        <dbReference type="EMBL" id="MBP2387560.1"/>
    </source>
</evidence>
<dbReference type="Pfam" id="PF07286">
    <property type="entry name" value="D-Glu_cyclase"/>
    <property type="match status" value="1"/>
</dbReference>
<evidence type="ECO:0000256" key="2">
    <source>
        <dbReference type="ARBA" id="ARBA00023239"/>
    </source>
</evidence>
<dbReference type="SUPFAM" id="SSF160920">
    <property type="entry name" value="PSTPO5379-like"/>
    <property type="match status" value="1"/>
</dbReference>
<evidence type="ECO:0000256" key="1">
    <source>
        <dbReference type="ARBA" id="ARBA00007896"/>
    </source>
</evidence>
<name>A0ABS4XGH6_9MICC</name>
<dbReference type="PIRSF" id="PIRSF029755">
    <property type="entry name" value="UCP029755"/>
    <property type="match status" value="1"/>
</dbReference>
<dbReference type="NCBIfam" id="NF003969">
    <property type="entry name" value="PRK05463.1"/>
    <property type="match status" value="1"/>
</dbReference>
<dbReference type="PANTHER" id="PTHR32022">
    <property type="entry name" value="D-GLUTAMATE CYCLASE, MITOCHONDRIAL"/>
    <property type="match status" value="1"/>
</dbReference>
<dbReference type="HAMAP" id="MF_01830">
    <property type="entry name" value="Hydro_lyase"/>
    <property type="match status" value="1"/>
</dbReference>
<dbReference type="RefSeq" id="WP_209999894.1">
    <property type="nucleotide sequence ID" value="NZ_BAAAJY010000011.1"/>
</dbReference>
<dbReference type="Proteomes" id="UP001296993">
    <property type="component" value="Unassembled WGS sequence"/>
</dbReference>
<gene>
    <name evidence="4" type="ORF">JOF47_003071</name>
</gene>
<evidence type="ECO:0000313" key="5">
    <source>
        <dbReference type="Proteomes" id="UP001296993"/>
    </source>
</evidence>
<dbReference type="InterPro" id="IPR009906">
    <property type="entry name" value="D-Glu_cyclase"/>
</dbReference>
<dbReference type="Gene3D" id="3.30.2040.10">
    <property type="entry name" value="PSTPO5379-like domain"/>
    <property type="match status" value="1"/>
</dbReference>
<comment type="caution">
    <text evidence="4">The sequence shown here is derived from an EMBL/GenBank/DDBJ whole genome shotgun (WGS) entry which is preliminary data.</text>
</comment>
<dbReference type="PANTHER" id="PTHR32022:SF10">
    <property type="entry name" value="D-GLUTAMATE CYCLASE, MITOCHONDRIAL"/>
    <property type="match status" value="1"/>
</dbReference>
<reference evidence="4 5" key="1">
    <citation type="submission" date="2021-03" db="EMBL/GenBank/DDBJ databases">
        <title>Sequencing the genomes of 1000 actinobacteria strains.</title>
        <authorList>
            <person name="Klenk H.-P."/>
        </authorList>
    </citation>
    <scope>NUCLEOTIDE SEQUENCE [LARGE SCALE GENOMIC DNA]</scope>
    <source>
        <strain evidence="4 5">DSM 15797</strain>
    </source>
</reference>
<keyword evidence="5" id="KW-1185">Reference proteome</keyword>
<dbReference type="InterPro" id="IPR016938">
    <property type="entry name" value="UPF0317"/>
</dbReference>
<organism evidence="4 5">
    <name type="scientific">Paeniglutamicibacter kerguelensis</name>
    <dbReference type="NCBI Taxonomy" id="254788"/>
    <lineage>
        <taxon>Bacteria</taxon>
        <taxon>Bacillati</taxon>
        <taxon>Actinomycetota</taxon>
        <taxon>Actinomycetes</taxon>
        <taxon>Micrococcales</taxon>
        <taxon>Micrococcaceae</taxon>
        <taxon>Paeniglutamicibacter</taxon>
    </lineage>
</organism>
<dbReference type="Gene3D" id="3.40.1640.10">
    <property type="entry name" value="PSTPO5379-like"/>
    <property type="match status" value="1"/>
</dbReference>
<dbReference type="EC" id="4.2.1.-" evidence="3"/>